<comment type="caution">
    <text evidence="6">The sequence shown here is derived from an EMBL/GenBank/DDBJ whole genome shotgun (WGS) entry which is preliminary data.</text>
</comment>
<name>A0A843YH62_9RHOB</name>
<keyword evidence="7" id="KW-1185">Reference proteome</keyword>
<dbReference type="SUPFAM" id="SSF64518">
    <property type="entry name" value="Phase 1 flagellin"/>
    <property type="match status" value="1"/>
</dbReference>
<dbReference type="InterPro" id="IPR001029">
    <property type="entry name" value="Flagellin_N"/>
</dbReference>
<dbReference type="InterPro" id="IPR001492">
    <property type="entry name" value="Flagellin"/>
</dbReference>
<evidence type="ECO:0000259" key="5">
    <source>
        <dbReference type="Pfam" id="PF00700"/>
    </source>
</evidence>
<dbReference type="Pfam" id="PF00669">
    <property type="entry name" value="Flagellin_N"/>
    <property type="match status" value="1"/>
</dbReference>
<protein>
    <recommendedName>
        <fullName evidence="3">Flagellin</fullName>
    </recommendedName>
</protein>
<comment type="subcellular location">
    <subcellularLocation>
        <location evidence="3">Secreted</location>
    </subcellularLocation>
    <subcellularLocation>
        <location evidence="3">Bacterial flagellum</location>
    </subcellularLocation>
</comment>
<gene>
    <name evidence="6" type="ORF">GFB49_08460</name>
</gene>
<keyword evidence="6" id="KW-0969">Cilium</keyword>
<reference evidence="6 7" key="1">
    <citation type="submission" date="2019-10" db="EMBL/GenBank/DDBJ databases">
        <title>Epibacterium sp. nov., isolated from seawater.</title>
        <authorList>
            <person name="Zhang X."/>
            <person name="Li N."/>
        </authorList>
    </citation>
    <scope>NUCLEOTIDE SEQUENCE [LARGE SCALE GENOMIC DNA]</scope>
    <source>
        <strain evidence="6 7">SM1979</strain>
    </source>
</reference>
<dbReference type="GO" id="GO:0009288">
    <property type="term" value="C:bacterial-type flagellum"/>
    <property type="evidence" value="ECO:0007669"/>
    <property type="project" value="UniProtKB-SubCell"/>
</dbReference>
<sequence>MTSILTNSGAMVALQTLSSINNNLTDTQNAISTGREINTAKDNSAIWSISKVMEADAASFEAVEDSLALGASTVGVALAAVEQITDILEDVREKVIQATGENVDHDAISDEITQLTDQIGQIIDAAQFNGANLLDSDTVDGTNSDLTVLSSVNRAAGGSGVTVSNITVAAQDFTTALDLSDIDVTSSSAAEASLDAIEAHLETLTTSGAELGAAAARIDGQMDFITKVKDATKEGIGALVDTDMEEASARLKALQTQQQLGVQALSIANNQPSTIQQLFR</sequence>
<comment type="function">
    <text evidence="3">Flagellin is the subunit protein which polymerizes to form the filaments of bacterial flagella.</text>
</comment>
<dbReference type="Gene3D" id="1.20.1330.10">
    <property type="entry name" value="f41 fragment of flagellin, N-terminal domain"/>
    <property type="match status" value="1"/>
</dbReference>
<feature type="domain" description="Flagellin C-terminal" evidence="5">
    <location>
        <begin position="194"/>
        <end position="278"/>
    </location>
</feature>
<evidence type="ECO:0000313" key="6">
    <source>
        <dbReference type="EMBL" id="MQQ08479.1"/>
    </source>
</evidence>
<accession>A0A843YH62</accession>
<dbReference type="AlphaFoldDB" id="A0A843YH62"/>
<evidence type="ECO:0000256" key="2">
    <source>
        <dbReference type="ARBA" id="ARBA00023143"/>
    </source>
</evidence>
<dbReference type="Proteomes" id="UP000444174">
    <property type="component" value="Unassembled WGS sequence"/>
</dbReference>
<evidence type="ECO:0000256" key="3">
    <source>
        <dbReference type="RuleBase" id="RU362073"/>
    </source>
</evidence>
<dbReference type="PANTHER" id="PTHR42792:SF2">
    <property type="entry name" value="FLAGELLIN"/>
    <property type="match status" value="1"/>
</dbReference>
<keyword evidence="3" id="KW-0964">Secreted</keyword>
<dbReference type="PRINTS" id="PR00207">
    <property type="entry name" value="FLAGELLIN"/>
</dbReference>
<proteinExistence type="inferred from homology"/>
<dbReference type="GO" id="GO:0005576">
    <property type="term" value="C:extracellular region"/>
    <property type="evidence" value="ECO:0007669"/>
    <property type="project" value="UniProtKB-SubCell"/>
</dbReference>
<comment type="similarity">
    <text evidence="1 3">Belongs to the bacterial flagellin family.</text>
</comment>
<keyword evidence="6" id="KW-0966">Cell projection</keyword>
<feature type="domain" description="Flagellin N-terminal" evidence="4">
    <location>
        <begin position="4"/>
        <end position="136"/>
    </location>
</feature>
<keyword evidence="2 3" id="KW-0975">Bacterial flagellum</keyword>
<dbReference type="EMBL" id="WIBF01000004">
    <property type="protein sequence ID" value="MQQ08479.1"/>
    <property type="molecule type" value="Genomic_DNA"/>
</dbReference>
<dbReference type="GO" id="GO:0005198">
    <property type="term" value="F:structural molecule activity"/>
    <property type="evidence" value="ECO:0007669"/>
    <property type="project" value="UniProtKB-UniRule"/>
</dbReference>
<dbReference type="Pfam" id="PF00700">
    <property type="entry name" value="Flagellin_C"/>
    <property type="match status" value="1"/>
</dbReference>
<evidence type="ECO:0000259" key="4">
    <source>
        <dbReference type="Pfam" id="PF00669"/>
    </source>
</evidence>
<dbReference type="RefSeq" id="WP_153215428.1">
    <property type="nucleotide sequence ID" value="NZ_WIBF01000004.1"/>
</dbReference>
<dbReference type="InterPro" id="IPR046358">
    <property type="entry name" value="Flagellin_C"/>
</dbReference>
<evidence type="ECO:0000256" key="1">
    <source>
        <dbReference type="ARBA" id="ARBA00005709"/>
    </source>
</evidence>
<organism evidence="6 7">
    <name type="scientific">Tritonibacter litoralis</name>
    <dbReference type="NCBI Taxonomy" id="2662264"/>
    <lineage>
        <taxon>Bacteria</taxon>
        <taxon>Pseudomonadati</taxon>
        <taxon>Pseudomonadota</taxon>
        <taxon>Alphaproteobacteria</taxon>
        <taxon>Rhodobacterales</taxon>
        <taxon>Paracoccaceae</taxon>
        <taxon>Tritonibacter</taxon>
    </lineage>
</organism>
<evidence type="ECO:0000313" key="7">
    <source>
        <dbReference type="Proteomes" id="UP000444174"/>
    </source>
</evidence>
<keyword evidence="6" id="KW-0282">Flagellum</keyword>
<dbReference type="PANTHER" id="PTHR42792">
    <property type="entry name" value="FLAGELLIN"/>
    <property type="match status" value="1"/>
</dbReference>